<evidence type="ECO:0000313" key="2">
    <source>
        <dbReference type="EMBL" id="SEM88917.1"/>
    </source>
</evidence>
<dbReference type="InterPro" id="IPR009474">
    <property type="entry name" value="BrxB/BrxA"/>
</dbReference>
<dbReference type="STRING" id="1173111.SAMN05444955_10319"/>
<protein>
    <submittedName>
        <fullName evidence="2">Putative bacilliredoxin, YphP/YqiW family</fullName>
    </submittedName>
</protein>
<gene>
    <name evidence="2" type="ORF">SAMN05444955_10319</name>
</gene>
<dbReference type="RefSeq" id="WP_089965508.1">
    <property type="nucleotide sequence ID" value="NZ_FOCQ01000003.1"/>
</dbReference>
<dbReference type="PANTHER" id="PTHR40052:SF2">
    <property type="entry name" value="BACILLIREDOXIN BRXA"/>
    <property type="match status" value="1"/>
</dbReference>
<organism evidence="2 3">
    <name type="scientific">Lihuaxuella thermophila</name>
    <dbReference type="NCBI Taxonomy" id="1173111"/>
    <lineage>
        <taxon>Bacteria</taxon>
        <taxon>Bacillati</taxon>
        <taxon>Bacillota</taxon>
        <taxon>Bacilli</taxon>
        <taxon>Bacillales</taxon>
        <taxon>Thermoactinomycetaceae</taxon>
        <taxon>Lihuaxuella</taxon>
    </lineage>
</organism>
<dbReference type="PANTHER" id="PTHR40052">
    <property type="entry name" value="UPF0403 PROTEIN YQIW-RELATED"/>
    <property type="match status" value="1"/>
</dbReference>
<dbReference type="NCBIfam" id="TIGR04191">
    <property type="entry name" value="YphP_YqiW"/>
    <property type="match status" value="1"/>
</dbReference>
<dbReference type="Pfam" id="PF06491">
    <property type="entry name" value="Disulph_isomer"/>
    <property type="match status" value="1"/>
</dbReference>
<proteinExistence type="inferred from homology"/>
<reference evidence="2 3" key="1">
    <citation type="submission" date="2016-10" db="EMBL/GenBank/DDBJ databases">
        <authorList>
            <person name="de Groot N.N."/>
        </authorList>
    </citation>
    <scope>NUCLEOTIDE SEQUENCE [LARGE SCALE GENOMIC DNA]</scope>
    <source>
        <strain evidence="2 3">DSM 46701</strain>
    </source>
</reference>
<dbReference type="OrthoDB" id="9793981at2"/>
<accession>A0A1H8C4B7</accession>
<evidence type="ECO:0000313" key="3">
    <source>
        <dbReference type="Proteomes" id="UP000199695"/>
    </source>
</evidence>
<comment type="similarity">
    <text evidence="1">Belongs to the bacilliredoxin family.</text>
</comment>
<dbReference type="EMBL" id="FOCQ01000003">
    <property type="protein sequence ID" value="SEM88917.1"/>
    <property type="molecule type" value="Genomic_DNA"/>
</dbReference>
<dbReference type="Gene3D" id="3.40.30.10">
    <property type="entry name" value="Glutaredoxin"/>
    <property type="match status" value="1"/>
</dbReference>
<name>A0A1H8C4B7_9BACL</name>
<dbReference type="Proteomes" id="UP000199695">
    <property type="component" value="Unassembled WGS sequence"/>
</dbReference>
<evidence type="ECO:0000256" key="1">
    <source>
        <dbReference type="ARBA" id="ARBA00038305"/>
    </source>
</evidence>
<dbReference type="AlphaFoldDB" id="A0A1H8C4B7"/>
<sequence length="148" mass="16438">MVSQNFYFQQMQMMVQPMRDELTRLGIKELRTPEEVDEALQGEGAKGTTLVVVNSVCGCAAGLARPAVALSLKHDKVPDHLYTVFAGQDREATAQARTYFEGQPPSSPSFALLKDGKLVHMIHRHEIENVPLEELAAKLTSAYDKYCD</sequence>
<keyword evidence="3" id="KW-1185">Reference proteome</keyword>